<comment type="similarity">
    <text evidence="7">Belongs to the DEAD box helicase family. DDX52/ROK1 subfamily.</text>
</comment>
<dbReference type="GO" id="GO:0003723">
    <property type="term" value="F:RNA binding"/>
    <property type="evidence" value="ECO:0007669"/>
    <property type="project" value="UniProtKB-KW"/>
</dbReference>
<evidence type="ECO:0000256" key="5">
    <source>
        <dbReference type="ARBA" id="ARBA00022840"/>
    </source>
</evidence>
<dbReference type="PROSITE" id="PS51194">
    <property type="entry name" value="HELICASE_CTER"/>
    <property type="match status" value="1"/>
</dbReference>
<dbReference type="OrthoDB" id="360161at2759"/>
<gene>
    <name evidence="11" type="ORF">OJ253_399</name>
</gene>
<dbReference type="GO" id="GO:0016787">
    <property type="term" value="F:hydrolase activity"/>
    <property type="evidence" value="ECO:0007669"/>
    <property type="project" value="UniProtKB-KW"/>
</dbReference>
<evidence type="ECO:0000313" key="11">
    <source>
        <dbReference type="EMBL" id="KAJ1612981.1"/>
    </source>
</evidence>
<protein>
    <recommendedName>
        <fullName evidence="1">RNA helicase</fullName>
        <ecNumber evidence="1">3.6.4.13</ecNumber>
    </recommendedName>
</protein>
<feature type="domain" description="Helicase ATP-binding" evidence="9">
    <location>
        <begin position="117"/>
        <end position="291"/>
    </location>
</feature>
<name>A0A9D5HVT6_9CRYT</name>
<evidence type="ECO:0000256" key="4">
    <source>
        <dbReference type="ARBA" id="ARBA00022806"/>
    </source>
</evidence>
<dbReference type="Pfam" id="PF00270">
    <property type="entry name" value="DEAD"/>
    <property type="match status" value="1"/>
</dbReference>
<dbReference type="GO" id="GO:0005524">
    <property type="term" value="F:ATP binding"/>
    <property type="evidence" value="ECO:0007669"/>
    <property type="project" value="UniProtKB-KW"/>
</dbReference>
<evidence type="ECO:0000256" key="3">
    <source>
        <dbReference type="ARBA" id="ARBA00022801"/>
    </source>
</evidence>
<dbReference type="InterPro" id="IPR014001">
    <property type="entry name" value="Helicase_ATP-bd"/>
</dbReference>
<sequence length="477" mass="53828">MTRSTFSVLASGTSFTNGRRSRELWERISKEKESLRERERAAEQTMEEGKEVETLDEEFIVTRRNSMNIAVDGDNKTLPLATFYEIKERGNLPDWVVDNISNILRYQRPTAIQSQVIPLLFSGVDLLVQSPTGSGKTLCYILPILARLGSEKIYCANLILSPTRELAQQIVREIKVILDIHGKVYRCRYISGKIDKAQESITKRLDIAVSTPFRLADICRNKIISLEGCSMIVLDEVDKLLDMGFAPQIDEILSHSNIPKGGKVQIAAFSATLPQNVVNLADSIMKSPIKVTLGHRLAASSTIIQELVCVTKDDAKIESLRQLIKQGKVMLPTLVFTNSKDDAQRLFRKLMFDNLIVEAIHSDMPKTKRDNIVQRFRTGKIWILICTDLMARGVDFKNVSCVVNYDFPHSPSNYIHRVGRCGRAGRTGYAITFFTLRDIPKIKSIAKVIKSSGANVPSWMLKVKLSNIKKSHFRKRN</sequence>
<dbReference type="SMART" id="SM00490">
    <property type="entry name" value="HELICc"/>
    <property type="match status" value="1"/>
</dbReference>
<evidence type="ECO:0000259" key="9">
    <source>
        <dbReference type="PROSITE" id="PS51192"/>
    </source>
</evidence>
<dbReference type="Proteomes" id="UP001067231">
    <property type="component" value="Unassembled WGS sequence"/>
</dbReference>
<dbReference type="Pfam" id="PF00271">
    <property type="entry name" value="Helicase_C"/>
    <property type="match status" value="1"/>
</dbReference>
<evidence type="ECO:0000259" key="10">
    <source>
        <dbReference type="PROSITE" id="PS51194"/>
    </source>
</evidence>
<keyword evidence="3" id="KW-0378">Hydrolase</keyword>
<comment type="catalytic activity">
    <reaction evidence="8">
        <text>ATP + H2O = ADP + phosphate + H(+)</text>
        <dbReference type="Rhea" id="RHEA:13065"/>
        <dbReference type="ChEBI" id="CHEBI:15377"/>
        <dbReference type="ChEBI" id="CHEBI:15378"/>
        <dbReference type="ChEBI" id="CHEBI:30616"/>
        <dbReference type="ChEBI" id="CHEBI:43474"/>
        <dbReference type="ChEBI" id="CHEBI:456216"/>
        <dbReference type="EC" id="3.6.4.13"/>
    </reaction>
</comment>
<evidence type="ECO:0000256" key="1">
    <source>
        <dbReference type="ARBA" id="ARBA00012552"/>
    </source>
</evidence>
<accession>A0A9D5HVT6</accession>
<dbReference type="CDD" id="cd18787">
    <property type="entry name" value="SF2_C_DEAD"/>
    <property type="match status" value="1"/>
</dbReference>
<comment type="caution">
    <text evidence="11">The sequence shown here is derived from an EMBL/GenBank/DDBJ whole genome shotgun (WGS) entry which is preliminary data.</text>
</comment>
<reference evidence="11" key="1">
    <citation type="submission" date="2022-10" db="EMBL/GenBank/DDBJ databases">
        <title>Adaptive evolution leads to modifications in subtelomeric GC content in a zoonotic Cryptosporidium species.</title>
        <authorList>
            <person name="Li J."/>
            <person name="Feng Y."/>
            <person name="Xiao L."/>
        </authorList>
    </citation>
    <scope>NUCLEOTIDE SEQUENCE</scope>
    <source>
        <strain evidence="11">33844</strain>
    </source>
</reference>
<dbReference type="EMBL" id="JAPCXC010000004">
    <property type="protein sequence ID" value="KAJ1612981.1"/>
    <property type="molecule type" value="Genomic_DNA"/>
</dbReference>
<dbReference type="InterPro" id="IPR027417">
    <property type="entry name" value="P-loop_NTPase"/>
</dbReference>
<feature type="domain" description="Helicase C-terminal" evidence="10">
    <location>
        <begin position="323"/>
        <end position="464"/>
    </location>
</feature>
<dbReference type="SMART" id="SM00487">
    <property type="entry name" value="DEXDc"/>
    <property type="match status" value="1"/>
</dbReference>
<keyword evidence="5" id="KW-0067">ATP-binding</keyword>
<dbReference type="InterPro" id="IPR001650">
    <property type="entry name" value="Helicase_C-like"/>
</dbReference>
<dbReference type="PANTHER" id="PTHR47959:SF15">
    <property type="entry name" value="RNA HELICASE"/>
    <property type="match status" value="1"/>
</dbReference>
<dbReference type="AlphaFoldDB" id="A0A9D5HVT6"/>
<keyword evidence="6" id="KW-0694">RNA-binding</keyword>
<dbReference type="GO" id="GO:0003724">
    <property type="term" value="F:RNA helicase activity"/>
    <property type="evidence" value="ECO:0007669"/>
    <property type="project" value="UniProtKB-EC"/>
</dbReference>
<dbReference type="InterPro" id="IPR044742">
    <property type="entry name" value="DEAD/DEAH_RhlB"/>
</dbReference>
<keyword evidence="2" id="KW-0547">Nucleotide-binding</keyword>
<dbReference type="InterPro" id="IPR011545">
    <property type="entry name" value="DEAD/DEAH_box_helicase_dom"/>
</dbReference>
<dbReference type="EC" id="3.6.4.13" evidence="1"/>
<evidence type="ECO:0000256" key="7">
    <source>
        <dbReference type="ARBA" id="ARBA00024355"/>
    </source>
</evidence>
<dbReference type="PANTHER" id="PTHR47959">
    <property type="entry name" value="ATP-DEPENDENT RNA HELICASE RHLE-RELATED"/>
    <property type="match status" value="1"/>
</dbReference>
<dbReference type="GO" id="GO:0005829">
    <property type="term" value="C:cytosol"/>
    <property type="evidence" value="ECO:0007669"/>
    <property type="project" value="TreeGrafter"/>
</dbReference>
<organism evidence="11">
    <name type="scientific">Cryptosporidium canis</name>
    <dbReference type="NCBI Taxonomy" id="195482"/>
    <lineage>
        <taxon>Eukaryota</taxon>
        <taxon>Sar</taxon>
        <taxon>Alveolata</taxon>
        <taxon>Apicomplexa</taxon>
        <taxon>Conoidasida</taxon>
        <taxon>Coccidia</taxon>
        <taxon>Eucoccidiorida</taxon>
        <taxon>Eimeriorina</taxon>
        <taxon>Cryptosporidiidae</taxon>
        <taxon>Cryptosporidium</taxon>
    </lineage>
</organism>
<evidence type="ECO:0000256" key="6">
    <source>
        <dbReference type="ARBA" id="ARBA00022884"/>
    </source>
</evidence>
<proteinExistence type="inferred from homology"/>
<dbReference type="InterPro" id="IPR050079">
    <property type="entry name" value="DEAD_box_RNA_helicase"/>
</dbReference>
<evidence type="ECO:0000256" key="2">
    <source>
        <dbReference type="ARBA" id="ARBA00022741"/>
    </source>
</evidence>
<dbReference type="SUPFAM" id="SSF52540">
    <property type="entry name" value="P-loop containing nucleoside triphosphate hydrolases"/>
    <property type="match status" value="1"/>
</dbReference>
<dbReference type="PROSITE" id="PS51192">
    <property type="entry name" value="HELICASE_ATP_BIND_1"/>
    <property type="match status" value="1"/>
</dbReference>
<evidence type="ECO:0000256" key="8">
    <source>
        <dbReference type="ARBA" id="ARBA00047984"/>
    </source>
</evidence>
<keyword evidence="4" id="KW-0347">Helicase</keyword>
<dbReference type="CDD" id="cd00268">
    <property type="entry name" value="DEADc"/>
    <property type="match status" value="1"/>
</dbReference>
<dbReference type="Gene3D" id="3.40.50.300">
    <property type="entry name" value="P-loop containing nucleotide triphosphate hydrolases"/>
    <property type="match status" value="2"/>
</dbReference>